<protein>
    <submittedName>
        <fullName evidence="2">Uncharacterized protein</fullName>
    </submittedName>
</protein>
<gene>
    <name evidence="2" type="ORF">BDV24DRAFT_140459</name>
</gene>
<dbReference type="EMBL" id="ML737184">
    <property type="protein sequence ID" value="KAE8337143.1"/>
    <property type="molecule type" value="Genomic_DNA"/>
</dbReference>
<feature type="transmembrane region" description="Helical" evidence="1">
    <location>
        <begin position="12"/>
        <end position="31"/>
    </location>
</feature>
<keyword evidence="1" id="KW-0812">Transmembrane</keyword>
<proteinExistence type="predicted"/>
<dbReference type="AlphaFoldDB" id="A0A5N6XWW0"/>
<keyword evidence="1" id="KW-0472">Membrane</keyword>
<dbReference type="Proteomes" id="UP000325558">
    <property type="component" value="Unassembled WGS sequence"/>
</dbReference>
<name>A0A5N6XWW0_9EURO</name>
<organism evidence="2">
    <name type="scientific">Aspergillus arachidicola</name>
    <dbReference type="NCBI Taxonomy" id="656916"/>
    <lineage>
        <taxon>Eukaryota</taxon>
        <taxon>Fungi</taxon>
        <taxon>Dikarya</taxon>
        <taxon>Ascomycota</taxon>
        <taxon>Pezizomycotina</taxon>
        <taxon>Eurotiomycetes</taxon>
        <taxon>Eurotiomycetidae</taxon>
        <taxon>Eurotiales</taxon>
        <taxon>Aspergillaceae</taxon>
        <taxon>Aspergillus</taxon>
        <taxon>Aspergillus subgen. Circumdati</taxon>
    </lineage>
</organism>
<reference evidence="2" key="1">
    <citation type="submission" date="2019-04" db="EMBL/GenBank/DDBJ databases">
        <title>Friends and foes A comparative genomics study of 23 Aspergillus species from section Flavi.</title>
        <authorList>
            <consortium name="DOE Joint Genome Institute"/>
            <person name="Kjaerbolling I."/>
            <person name="Vesth T."/>
            <person name="Frisvad J.C."/>
            <person name="Nybo J.L."/>
            <person name="Theobald S."/>
            <person name="Kildgaard S."/>
            <person name="Isbrandt T."/>
            <person name="Kuo A."/>
            <person name="Sato A."/>
            <person name="Lyhne E.K."/>
            <person name="Kogle M.E."/>
            <person name="Wiebenga A."/>
            <person name="Kun R.S."/>
            <person name="Lubbers R.J."/>
            <person name="Makela M.R."/>
            <person name="Barry K."/>
            <person name="Chovatia M."/>
            <person name="Clum A."/>
            <person name="Daum C."/>
            <person name="Haridas S."/>
            <person name="He G."/>
            <person name="LaButti K."/>
            <person name="Lipzen A."/>
            <person name="Mondo S."/>
            <person name="Riley R."/>
            <person name="Salamov A."/>
            <person name="Simmons B.A."/>
            <person name="Magnuson J.K."/>
            <person name="Henrissat B."/>
            <person name="Mortensen U.H."/>
            <person name="Larsen T.O."/>
            <person name="Devries R.P."/>
            <person name="Grigoriev I.V."/>
            <person name="Machida M."/>
            <person name="Baker S.E."/>
            <person name="Andersen M.R."/>
        </authorList>
    </citation>
    <scope>NUCLEOTIDE SEQUENCE</scope>
    <source>
        <strain evidence="2">CBS 117612</strain>
    </source>
</reference>
<keyword evidence="1" id="KW-1133">Transmembrane helix</keyword>
<evidence type="ECO:0000256" key="1">
    <source>
        <dbReference type="SAM" id="Phobius"/>
    </source>
</evidence>
<accession>A0A5N6XWW0</accession>
<dbReference type="OrthoDB" id="271725at2759"/>
<evidence type="ECO:0000313" key="2">
    <source>
        <dbReference type="EMBL" id="KAE8337143.1"/>
    </source>
</evidence>
<sequence length="68" mass="7896">MFTKAHHFAPLFFHVCSVNFVCFVTAVRPSFDFVDCYLVLICFDNIPVLWWSTEWLLISVLCTLGPHT</sequence>